<protein>
    <recommendedName>
        <fullName evidence="2">Nose resistant-to-fluoxetine protein N-terminal domain-containing protein</fullName>
    </recommendedName>
</protein>
<dbReference type="PANTHER" id="PTHR11161:SF72">
    <property type="entry name" value="FI21449P1"/>
    <property type="match status" value="1"/>
</dbReference>
<feature type="domain" description="Nose resistant-to-fluoxetine protein N-terminal" evidence="2">
    <location>
        <begin position="3"/>
        <end position="107"/>
    </location>
</feature>
<dbReference type="PANTHER" id="PTHR11161">
    <property type="entry name" value="O-ACYLTRANSFERASE"/>
    <property type="match status" value="1"/>
</dbReference>
<feature type="transmembrane region" description="Helical" evidence="1">
    <location>
        <begin position="142"/>
        <end position="165"/>
    </location>
</feature>
<dbReference type="OrthoDB" id="207378at2759"/>
<reference evidence="3" key="1">
    <citation type="submission" date="2007-04" db="EMBL/GenBank/DDBJ databases">
        <title>Annotation of Pediculus humanus corporis strain USDA.</title>
        <authorList>
            <person name="Kirkness E."/>
            <person name="Hannick L."/>
            <person name="Hass B."/>
            <person name="Bruggner R."/>
            <person name="Lawson D."/>
            <person name="Bidwell S."/>
            <person name="Joardar V."/>
            <person name="Caler E."/>
            <person name="Walenz B."/>
            <person name="Inman J."/>
            <person name="Schobel S."/>
            <person name="Galinsky K."/>
            <person name="Amedeo P."/>
            <person name="Strausberg R."/>
        </authorList>
    </citation>
    <scope>NUCLEOTIDE SEQUENCE</scope>
    <source>
        <strain evidence="3">USDA</strain>
    </source>
</reference>
<keyword evidence="1" id="KW-0812">Transmembrane</keyword>
<keyword evidence="5" id="KW-1185">Reference proteome</keyword>
<reference evidence="3" key="2">
    <citation type="submission" date="2007-04" db="EMBL/GenBank/DDBJ databases">
        <title>The genome of the human body louse.</title>
        <authorList>
            <consortium name="The Human Body Louse Genome Consortium"/>
            <person name="Kirkness E."/>
            <person name="Walenz B."/>
            <person name="Hass B."/>
            <person name="Bruggner R."/>
            <person name="Strausberg R."/>
        </authorList>
    </citation>
    <scope>NUCLEOTIDE SEQUENCE</scope>
    <source>
        <strain evidence="3">USDA</strain>
    </source>
</reference>
<dbReference type="EMBL" id="DS235822">
    <property type="protein sequence ID" value="EEB17784.1"/>
    <property type="molecule type" value="Genomic_DNA"/>
</dbReference>
<dbReference type="CTD" id="8235704"/>
<dbReference type="RefSeq" id="XP_002430522.1">
    <property type="nucleotide sequence ID" value="XM_002430477.1"/>
</dbReference>
<evidence type="ECO:0000313" key="4">
    <source>
        <dbReference type="EnsemblMetazoa" id="PHUM489140-PA"/>
    </source>
</evidence>
<dbReference type="InterPro" id="IPR006621">
    <property type="entry name" value="Nose-resist-to-fluoxetine_N"/>
</dbReference>
<dbReference type="VEuPathDB" id="VectorBase:PHUM489140"/>
<dbReference type="Proteomes" id="UP000009046">
    <property type="component" value="Unassembled WGS sequence"/>
</dbReference>
<reference evidence="4" key="3">
    <citation type="submission" date="2021-02" db="UniProtKB">
        <authorList>
            <consortium name="EnsemblMetazoa"/>
        </authorList>
    </citation>
    <scope>IDENTIFICATION</scope>
    <source>
        <strain evidence="4">USDA</strain>
    </source>
</reference>
<dbReference type="eggNOG" id="KOG3700">
    <property type="taxonomic scope" value="Eukaryota"/>
</dbReference>
<dbReference type="GeneID" id="8235704"/>
<proteinExistence type="predicted"/>
<evidence type="ECO:0000256" key="1">
    <source>
        <dbReference type="SAM" id="Phobius"/>
    </source>
</evidence>
<sequence length="238" mass="26598">MFLTVLDASGRYSNGFFWGNNYWTGSETLCYNVGLKRRHYSYNGIVGNAANNNNNNLAEDENSPFPLGFFKIKAEIQLPKRLEVKKTVLIGVCAPLSCNEKDMKIILNMSLSNDNDKNSTKVKILEMRTPHNVYFFWKDSTFWILVVVSGIVGILVIAGTAYDILRVKKYRKVYQSQVSIQNYLGNENGKVKLNQVITCRPKCLNFDSNGVGKLDDNSNALDAIEGSSVGSDVELGTN</sequence>
<dbReference type="InParanoid" id="E0VWM8"/>
<dbReference type="AlphaFoldDB" id="E0VWM8"/>
<evidence type="ECO:0000259" key="2">
    <source>
        <dbReference type="Pfam" id="PF20146"/>
    </source>
</evidence>
<gene>
    <name evidence="4" type="primary">8235704</name>
    <name evidence="3" type="ORF">Phum_PHUM489140</name>
</gene>
<evidence type="ECO:0000313" key="3">
    <source>
        <dbReference type="EMBL" id="EEB17784.1"/>
    </source>
</evidence>
<accession>E0VWM8</accession>
<dbReference type="EMBL" id="AAZO01005923">
    <property type="status" value="NOT_ANNOTATED_CDS"/>
    <property type="molecule type" value="Genomic_DNA"/>
</dbReference>
<dbReference type="InterPro" id="IPR052728">
    <property type="entry name" value="O2_lipid_transport_reg"/>
</dbReference>
<keyword evidence="1" id="KW-1133">Transmembrane helix</keyword>
<organism>
    <name type="scientific">Pediculus humanus subsp. corporis</name>
    <name type="common">Body louse</name>
    <dbReference type="NCBI Taxonomy" id="121224"/>
    <lineage>
        <taxon>Eukaryota</taxon>
        <taxon>Metazoa</taxon>
        <taxon>Ecdysozoa</taxon>
        <taxon>Arthropoda</taxon>
        <taxon>Hexapoda</taxon>
        <taxon>Insecta</taxon>
        <taxon>Pterygota</taxon>
        <taxon>Neoptera</taxon>
        <taxon>Paraneoptera</taxon>
        <taxon>Psocodea</taxon>
        <taxon>Troctomorpha</taxon>
        <taxon>Phthiraptera</taxon>
        <taxon>Anoplura</taxon>
        <taxon>Pediculidae</taxon>
        <taxon>Pediculus</taxon>
    </lineage>
</organism>
<dbReference type="KEGG" id="phu:Phum_PHUM489140"/>
<name>E0VWM8_PEDHC</name>
<dbReference type="EnsemblMetazoa" id="PHUM489140-RA">
    <property type="protein sequence ID" value="PHUM489140-PA"/>
    <property type="gene ID" value="PHUM489140"/>
</dbReference>
<dbReference type="Pfam" id="PF20146">
    <property type="entry name" value="NRF"/>
    <property type="match status" value="1"/>
</dbReference>
<dbReference type="HOGENOM" id="CLU_1167082_0_0_1"/>
<evidence type="ECO:0000313" key="5">
    <source>
        <dbReference type="Proteomes" id="UP000009046"/>
    </source>
</evidence>
<keyword evidence="1" id="KW-0472">Membrane</keyword>